<sequence>MAMTLALEEVVTQPFPPPPPVKPVEEDMHNKTIHTQPGILKGNGTTLYNSESPPKTHQDFAGLNHMLGELLESSDNHSINLILEDLNNKIIALDADQSDHELACFEATEGEHGLLRRDTGEAWAEDMSMKMGDLIHIDAMHDTMMDCIVDPPLAESHTDLPSAMPDMDAYIDIPNPVVQYEELHVHPAVQAFALLPTYLHAIFHLPHTGCNILSIVPLLCSPI</sequence>
<keyword evidence="2" id="KW-1185">Reference proteome</keyword>
<reference evidence="1 2" key="1">
    <citation type="journal article" date="2012" name="Science">
        <title>The Paleozoic origin of enzymatic lignin decomposition reconstructed from 31 fungal genomes.</title>
        <authorList>
            <person name="Floudas D."/>
            <person name="Binder M."/>
            <person name="Riley R."/>
            <person name="Barry K."/>
            <person name="Blanchette R.A."/>
            <person name="Henrissat B."/>
            <person name="Martinez A.T."/>
            <person name="Otillar R."/>
            <person name="Spatafora J.W."/>
            <person name="Yadav J.S."/>
            <person name="Aerts A."/>
            <person name="Benoit I."/>
            <person name="Boyd A."/>
            <person name="Carlson A."/>
            <person name="Copeland A."/>
            <person name="Coutinho P.M."/>
            <person name="de Vries R.P."/>
            <person name="Ferreira P."/>
            <person name="Findley K."/>
            <person name="Foster B."/>
            <person name="Gaskell J."/>
            <person name="Glotzer D."/>
            <person name="Gorecki P."/>
            <person name="Heitman J."/>
            <person name="Hesse C."/>
            <person name="Hori C."/>
            <person name="Igarashi K."/>
            <person name="Jurgens J.A."/>
            <person name="Kallen N."/>
            <person name="Kersten P."/>
            <person name="Kohler A."/>
            <person name="Kuees U."/>
            <person name="Kumar T.K.A."/>
            <person name="Kuo A."/>
            <person name="LaButti K."/>
            <person name="Larrondo L.F."/>
            <person name="Lindquist E."/>
            <person name="Ling A."/>
            <person name="Lombard V."/>
            <person name="Lucas S."/>
            <person name="Lundell T."/>
            <person name="Martin R."/>
            <person name="McLaughlin D.J."/>
            <person name="Morgenstern I."/>
            <person name="Morin E."/>
            <person name="Murat C."/>
            <person name="Nagy L.G."/>
            <person name="Nolan M."/>
            <person name="Ohm R.A."/>
            <person name="Patyshakuliyeva A."/>
            <person name="Rokas A."/>
            <person name="Ruiz-Duenas F.J."/>
            <person name="Sabat G."/>
            <person name="Salamov A."/>
            <person name="Samejima M."/>
            <person name="Schmutz J."/>
            <person name="Slot J.C."/>
            <person name="St John F."/>
            <person name="Stenlid J."/>
            <person name="Sun H."/>
            <person name="Sun S."/>
            <person name="Syed K."/>
            <person name="Tsang A."/>
            <person name="Wiebenga A."/>
            <person name="Young D."/>
            <person name="Pisabarro A."/>
            <person name="Eastwood D.C."/>
            <person name="Martin F."/>
            <person name="Cullen D."/>
            <person name="Grigoriev I.V."/>
            <person name="Hibbett D.S."/>
        </authorList>
    </citation>
    <scope>NUCLEOTIDE SEQUENCE [LARGE SCALE GENOMIC DNA]</scope>
    <source>
        <strain evidence="1 2">DJM-731 SS1</strain>
    </source>
</reference>
<dbReference type="AlphaFoldDB" id="M5FX91"/>
<accession>M5FX91</accession>
<proteinExistence type="predicted"/>
<gene>
    <name evidence="1" type="ORF">DACRYDRAFT_16414</name>
</gene>
<dbReference type="RefSeq" id="XP_040627956.1">
    <property type="nucleotide sequence ID" value="XM_040771195.1"/>
</dbReference>
<dbReference type="HOGENOM" id="CLU_1240104_0_0_1"/>
<dbReference type="EMBL" id="JH795865">
    <property type="protein sequence ID" value="EJU01059.1"/>
    <property type="molecule type" value="Genomic_DNA"/>
</dbReference>
<organism evidence="1 2">
    <name type="scientific">Dacryopinax primogenitus (strain DJM 731)</name>
    <name type="common">Brown rot fungus</name>
    <dbReference type="NCBI Taxonomy" id="1858805"/>
    <lineage>
        <taxon>Eukaryota</taxon>
        <taxon>Fungi</taxon>
        <taxon>Dikarya</taxon>
        <taxon>Basidiomycota</taxon>
        <taxon>Agaricomycotina</taxon>
        <taxon>Dacrymycetes</taxon>
        <taxon>Dacrymycetales</taxon>
        <taxon>Dacrymycetaceae</taxon>
        <taxon>Dacryopinax</taxon>
    </lineage>
</organism>
<protein>
    <submittedName>
        <fullName evidence="1">Uncharacterized protein</fullName>
    </submittedName>
</protein>
<name>M5FX91_DACPD</name>
<evidence type="ECO:0000313" key="2">
    <source>
        <dbReference type="Proteomes" id="UP000030653"/>
    </source>
</evidence>
<dbReference type="Proteomes" id="UP000030653">
    <property type="component" value="Unassembled WGS sequence"/>
</dbReference>
<evidence type="ECO:0000313" key="1">
    <source>
        <dbReference type="EMBL" id="EJU01059.1"/>
    </source>
</evidence>
<dbReference type="GeneID" id="63686257"/>